<protein>
    <submittedName>
        <fullName evidence="1">Uncharacterized protein</fullName>
    </submittedName>
</protein>
<proteinExistence type="predicted"/>
<evidence type="ECO:0000313" key="1">
    <source>
        <dbReference type="EMBL" id="DAE00315.1"/>
    </source>
</evidence>
<dbReference type="EMBL" id="BK015301">
    <property type="protein sequence ID" value="DAE00315.1"/>
    <property type="molecule type" value="Genomic_DNA"/>
</dbReference>
<name>A0A8S5P1H9_9CAUD</name>
<sequence>MKPDLEKQREATAKHFAERLTKYLWTTVNGTSPVVKVKPCELGTNYSVFLEMNELRALASADLDSIDSMDNEIAWETETKRVGDHLLEQVERQITSRNKSERNGILLSGEVSKIRRAILGDIIYITRETIDVIRNKEMLSNKRRVFSASDTGIKDILGIIGSVVEKRLNQIEKREKTKE</sequence>
<reference evidence="1" key="1">
    <citation type="journal article" date="2021" name="Proc. Natl. Acad. Sci. U.S.A.">
        <title>A Catalog of Tens of Thousands of Viruses from Human Metagenomes Reveals Hidden Associations with Chronic Diseases.</title>
        <authorList>
            <person name="Tisza M.J."/>
            <person name="Buck C.B."/>
        </authorList>
    </citation>
    <scope>NUCLEOTIDE SEQUENCE</scope>
    <source>
        <strain evidence="1">CtLnO19</strain>
    </source>
</reference>
<organism evidence="1">
    <name type="scientific">Myoviridae sp. ctLnO19</name>
    <dbReference type="NCBI Taxonomy" id="2825085"/>
    <lineage>
        <taxon>Viruses</taxon>
        <taxon>Duplodnaviria</taxon>
        <taxon>Heunggongvirae</taxon>
        <taxon>Uroviricota</taxon>
        <taxon>Caudoviricetes</taxon>
    </lineage>
</organism>
<accession>A0A8S5P1H9</accession>